<evidence type="ECO:0000313" key="2">
    <source>
        <dbReference type="EMBL" id="OXR40275.1"/>
    </source>
</evidence>
<comment type="caution">
    <text evidence="2">The sequence shown here is derived from an EMBL/GenBank/DDBJ whole genome shotgun (WGS) entry which is preliminary data.</text>
</comment>
<keyword evidence="3" id="KW-1185">Reference proteome</keyword>
<evidence type="ECO:0000256" key="1">
    <source>
        <dbReference type="SAM" id="MobiDB-lite"/>
    </source>
</evidence>
<dbReference type="Proteomes" id="UP000215506">
    <property type="component" value="Unassembled WGS sequence"/>
</dbReference>
<organism evidence="2 3">
    <name type="scientific">Nocardia cerradoensis</name>
    <dbReference type="NCBI Taxonomy" id="85688"/>
    <lineage>
        <taxon>Bacteria</taxon>
        <taxon>Bacillati</taxon>
        <taxon>Actinomycetota</taxon>
        <taxon>Actinomycetes</taxon>
        <taxon>Mycobacteriales</taxon>
        <taxon>Nocardiaceae</taxon>
        <taxon>Nocardia</taxon>
    </lineage>
</organism>
<name>A0A231GUQ4_9NOCA</name>
<protein>
    <submittedName>
        <fullName evidence="2">Uncharacterized protein</fullName>
    </submittedName>
</protein>
<gene>
    <name evidence="2" type="ORF">B7C42_07613</name>
</gene>
<dbReference type="AlphaFoldDB" id="A0A231GUQ4"/>
<reference evidence="2 3" key="1">
    <citation type="submission" date="2017-07" db="EMBL/GenBank/DDBJ databases">
        <title>First draft Genome Sequence of Nocardia cerradoensis isolated from human infection.</title>
        <authorList>
            <person name="Carrasco G."/>
        </authorList>
    </citation>
    <scope>NUCLEOTIDE SEQUENCE [LARGE SCALE GENOMIC DNA]</scope>
    <source>
        <strain evidence="2 3">CNM20130759</strain>
    </source>
</reference>
<dbReference type="EMBL" id="NGAF01000035">
    <property type="protein sequence ID" value="OXR40275.1"/>
    <property type="molecule type" value="Genomic_DNA"/>
</dbReference>
<feature type="region of interest" description="Disordered" evidence="1">
    <location>
        <begin position="67"/>
        <end position="87"/>
    </location>
</feature>
<accession>A0A231GUQ4</accession>
<evidence type="ECO:0000313" key="3">
    <source>
        <dbReference type="Proteomes" id="UP000215506"/>
    </source>
</evidence>
<sequence>MSSVAARSNSYAVASRSCGVQSAGALSIAATRRGHARASMTCSAVSRPKTSCRCGVQSGRRGCPVSVARAEGSRRRRDQRAAAGRSSGSGRWLAASVSSVSMSSPAAAAVSRWLASTGHQGSLVMRVSRRLASGCQVWVAVLRSPRVSVTRVTSCVWWSRSRTRKRVGPVGRRSVSGMWLAARHTASSARSSRLPSRGRAHTGAMAAVHSRASVVMWVARSATIRWRARSWSAIVASARC</sequence>
<proteinExistence type="predicted"/>